<accession>A0A183ISQ1</accession>
<gene>
    <name evidence="1" type="ORF">SBAD_LOCUS6650</name>
</gene>
<proteinExistence type="predicted"/>
<dbReference type="AlphaFoldDB" id="A0A183ISQ1"/>
<dbReference type="WBParaSite" id="SBAD_0000690801-mRNA-1">
    <property type="protein sequence ID" value="SBAD_0000690801-mRNA-1"/>
    <property type="gene ID" value="SBAD_0000690801"/>
</dbReference>
<sequence length="101" mass="11172">MQCELHRQGVIGSRYMYLLKEAISHCFTNVMLFHVVKDVAVEGGRKSLHWAEHEARLTDGKWPTGIIAGRLGRLAAHRDGGKIISGAEKAGFGKNGRKSEE</sequence>
<evidence type="ECO:0000313" key="3">
    <source>
        <dbReference type="WBParaSite" id="SBAD_0000690801-mRNA-1"/>
    </source>
</evidence>
<reference evidence="3" key="1">
    <citation type="submission" date="2016-06" db="UniProtKB">
        <authorList>
            <consortium name="WormBaseParasite"/>
        </authorList>
    </citation>
    <scope>IDENTIFICATION</scope>
</reference>
<keyword evidence="2" id="KW-1185">Reference proteome</keyword>
<dbReference type="EMBL" id="UZAM01009925">
    <property type="protein sequence ID" value="VDP10496.1"/>
    <property type="molecule type" value="Genomic_DNA"/>
</dbReference>
<evidence type="ECO:0000313" key="2">
    <source>
        <dbReference type="Proteomes" id="UP000270296"/>
    </source>
</evidence>
<name>A0A183ISQ1_9BILA</name>
<dbReference type="Proteomes" id="UP000270296">
    <property type="component" value="Unassembled WGS sequence"/>
</dbReference>
<evidence type="ECO:0000313" key="1">
    <source>
        <dbReference type="EMBL" id="VDP10496.1"/>
    </source>
</evidence>
<organism evidence="3">
    <name type="scientific">Soboliphyme baturini</name>
    <dbReference type="NCBI Taxonomy" id="241478"/>
    <lineage>
        <taxon>Eukaryota</taxon>
        <taxon>Metazoa</taxon>
        <taxon>Ecdysozoa</taxon>
        <taxon>Nematoda</taxon>
        <taxon>Enoplea</taxon>
        <taxon>Dorylaimia</taxon>
        <taxon>Dioctophymatida</taxon>
        <taxon>Dioctophymatoidea</taxon>
        <taxon>Soboliphymatidae</taxon>
        <taxon>Soboliphyme</taxon>
    </lineage>
</organism>
<protein>
    <submittedName>
        <fullName evidence="3">FBD domain-containing protein</fullName>
    </submittedName>
</protein>
<reference evidence="1 2" key="2">
    <citation type="submission" date="2018-11" db="EMBL/GenBank/DDBJ databases">
        <authorList>
            <consortium name="Pathogen Informatics"/>
        </authorList>
    </citation>
    <scope>NUCLEOTIDE SEQUENCE [LARGE SCALE GENOMIC DNA]</scope>
</reference>